<keyword evidence="6 7" id="KW-0665">Pyrimidine biosynthesis</keyword>
<accession>D9Q236</accession>
<dbReference type="EMBL" id="CP001742">
    <property type="protein sequence ID" value="ADL19374.1"/>
    <property type="molecule type" value="Genomic_DNA"/>
</dbReference>
<comment type="similarity">
    <text evidence="2 7">Belongs to the PyrI family.</text>
</comment>
<dbReference type="Gene3D" id="2.30.30.20">
    <property type="entry name" value="Aspartate carbamoyltransferase regulatory subunit, C-terminal domain"/>
    <property type="match status" value="1"/>
</dbReference>
<dbReference type="PANTHER" id="PTHR35805:SF1">
    <property type="entry name" value="ASPARTATE CARBAMOYLTRANSFERASE REGULATORY CHAIN"/>
    <property type="match status" value="1"/>
</dbReference>
<evidence type="ECO:0000313" key="11">
    <source>
        <dbReference type="Proteomes" id="UP000000346"/>
    </source>
</evidence>
<dbReference type="InterPro" id="IPR020542">
    <property type="entry name" value="Asp_carbamoyltrfase_reg_C"/>
</dbReference>
<keyword evidence="4 7" id="KW-0479">Metal-binding</keyword>
<feature type="binding site" evidence="7">
    <location>
        <position position="138"/>
    </location>
    <ligand>
        <name>Zn(2+)</name>
        <dbReference type="ChEBI" id="CHEBI:29105"/>
    </ligand>
</feature>
<dbReference type="NCBIfam" id="TIGR00240">
    <property type="entry name" value="ATCase_reg"/>
    <property type="match status" value="1"/>
</dbReference>
<evidence type="ECO:0000256" key="2">
    <source>
        <dbReference type="ARBA" id="ARBA00010498"/>
    </source>
</evidence>
<keyword evidence="11" id="KW-1185">Reference proteome</keyword>
<feature type="binding site" evidence="7">
    <location>
        <position position="135"/>
    </location>
    <ligand>
        <name>Zn(2+)</name>
        <dbReference type="ChEBI" id="CHEBI:29105"/>
    </ligand>
</feature>
<evidence type="ECO:0000256" key="4">
    <source>
        <dbReference type="ARBA" id="ARBA00022723"/>
    </source>
</evidence>
<dbReference type="GO" id="GO:0006221">
    <property type="term" value="P:pyrimidine nucleotide biosynthetic process"/>
    <property type="evidence" value="ECO:0007669"/>
    <property type="project" value="UniProtKB-UniRule"/>
</dbReference>
<evidence type="ECO:0000259" key="9">
    <source>
        <dbReference type="Pfam" id="PF02748"/>
    </source>
</evidence>
<reference evidence="10 11" key="1">
    <citation type="journal article" date="2010" name="Appl. Environ. Microbiol.">
        <title>The genome sequence of the crenarchaeon Acidilobus saccharovorans supports a new order, Acidilobales, and suggests an important ecological role in terrestrial acidic hot springs.</title>
        <authorList>
            <person name="Mardanov A.V."/>
            <person name="Svetlitchnyi V.A."/>
            <person name="Beletsky A.V."/>
            <person name="Prokofeva M.I."/>
            <person name="Bonch-Osmolovskaya E.A."/>
            <person name="Ravin N.V."/>
            <person name="Skryabin K.G."/>
        </authorList>
    </citation>
    <scope>NUCLEOTIDE SEQUENCE [LARGE SCALE GENOMIC DNA]</scope>
    <source>
        <strain evidence="11">DSM 16705 / JCM 18335 / VKM B-2471 / 345-15</strain>
    </source>
</reference>
<protein>
    <recommendedName>
        <fullName evidence="3 7">Aspartate carbamoyltransferase regulatory chain</fullName>
    </recommendedName>
</protein>
<dbReference type="eggNOG" id="arCOG04229">
    <property type="taxonomic scope" value="Archaea"/>
</dbReference>
<dbReference type="InterPro" id="IPR036792">
    <property type="entry name" value="Asp_carbatrfase_reg_C_sf"/>
</dbReference>
<dbReference type="SUPFAM" id="SSF57825">
    <property type="entry name" value="Aspartate carbamoyltransferase, Regulatory-chain, C-terminal domain"/>
    <property type="match status" value="1"/>
</dbReference>
<comment type="cofactor">
    <cofactor evidence="7">
        <name>Zn(2+)</name>
        <dbReference type="ChEBI" id="CHEBI:29105"/>
    </cofactor>
    <text evidence="7">Binds 1 zinc ion per subunit.</text>
</comment>
<dbReference type="Gene3D" id="3.30.70.140">
    <property type="entry name" value="Aspartate carbamoyltransferase regulatory subunit, N-terminal domain"/>
    <property type="match status" value="1"/>
</dbReference>
<dbReference type="HOGENOM" id="CLU_128576_0_0_2"/>
<sequence length="157" mass="17280">MLLVSKIREGTVIDHIPAGRALVVLKILGITGNEGFRVAVVMNVDSARMKKKDIVKLEGYYPRIEDLMKISLVAPEATINIIKDYNVVEKRKVEVPKVIEGVLRCPNPTCISRKPGEPISSRFLLVSGSPLRLKCHYCGTEIGENDVIEQLVGGGRS</sequence>
<evidence type="ECO:0000256" key="6">
    <source>
        <dbReference type="ARBA" id="ARBA00022975"/>
    </source>
</evidence>
<feature type="domain" description="Aspartate carbamoyltransferase regulatory subunit N-terminal" evidence="8">
    <location>
        <begin position="3"/>
        <end position="94"/>
    </location>
</feature>
<evidence type="ECO:0000256" key="5">
    <source>
        <dbReference type="ARBA" id="ARBA00022833"/>
    </source>
</evidence>
<organism evidence="10 11">
    <name type="scientific">Acidilobus saccharovorans (strain DSM 16705 / JCM 18335 / VKM B-2471 / 345-15)</name>
    <dbReference type="NCBI Taxonomy" id="666510"/>
    <lineage>
        <taxon>Archaea</taxon>
        <taxon>Thermoproteota</taxon>
        <taxon>Thermoprotei</taxon>
        <taxon>Acidilobales</taxon>
        <taxon>Acidilobaceae</taxon>
        <taxon>Acidilobus</taxon>
    </lineage>
</organism>
<dbReference type="HAMAP" id="MF_00002">
    <property type="entry name" value="Asp_carb_tr_reg"/>
    <property type="match status" value="1"/>
</dbReference>
<dbReference type="GO" id="GO:0006207">
    <property type="term" value="P:'de novo' pyrimidine nucleobase biosynthetic process"/>
    <property type="evidence" value="ECO:0007669"/>
    <property type="project" value="InterPro"/>
</dbReference>
<dbReference type="InterPro" id="IPR036793">
    <property type="entry name" value="Asp_carbatrfase_reg_N_sf"/>
</dbReference>
<comment type="subunit">
    <text evidence="7">Contains catalytic and regulatory chains.</text>
</comment>
<comment type="function">
    <text evidence="1 7">Involved in allosteric regulation of aspartate carbamoyltransferase.</text>
</comment>
<dbReference type="Proteomes" id="UP000000346">
    <property type="component" value="Chromosome"/>
</dbReference>
<dbReference type="Pfam" id="PF02748">
    <property type="entry name" value="PyrI_C"/>
    <property type="match status" value="1"/>
</dbReference>
<keyword evidence="5 7" id="KW-0862">Zinc</keyword>
<name>D9Q236_ACIS3</name>
<dbReference type="FunCoup" id="D9Q236">
    <property type="interactions" value="54"/>
</dbReference>
<evidence type="ECO:0000256" key="3">
    <source>
        <dbReference type="ARBA" id="ARBA00021764"/>
    </source>
</evidence>
<dbReference type="InterPro" id="IPR020545">
    <property type="entry name" value="Asp_carbamoyltransf_reg_N"/>
</dbReference>
<feature type="domain" description="Aspartate carbamoyltransferase regulatory subunit C-terminal" evidence="9">
    <location>
        <begin position="99"/>
        <end position="147"/>
    </location>
</feature>
<feature type="binding site" evidence="7">
    <location>
        <position position="105"/>
    </location>
    <ligand>
        <name>Zn(2+)</name>
        <dbReference type="ChEBI" id="CHEBI:29105"/>
    </ligand>
</feature>
<evidence type="ECO:0000313" key="10">
    <source>
        <dbReference type="EMBL" id="ADL19374.1"/>
    </source>
</evidence>
<dbReference type="GO" id="GO:0009347">
    <property type="term" value="C:aspartate carbamoyltransferase complex"/>
    <property type="evidence" value="ECO:0007669"/>
    <property type="project" value="InterPro"/>
</dbReference>
<dbReference type="GO" id="GO:0046872">
    <property type="term" value="F:metal ion binding"/>
    <property type="evidence" value="ECO:0007669"/>
    <property type="project" value="UniProtKB-KW"/>
</dbReference>
<dbReference type="InParanoid" id="D9Q236"/>
<dbReference type="KEGG" id="asc:ASAC_0969"/>
<evidence type="ECO:0000256" key="7">
    <source>
        <dbReference type="HAMAP-Rule" id="MF_00002"/>
    </source>
</evidence>
<gene>
    <name evidence="7" type="primary">pyrI</name>
    <name evidence="10" type="ordered locus">ASAC_0969</name>
</gene>
<proteinExistence type="inferred from homology"/>
<dbReference type="SUPFAM" id="SSF54893">
    <property type="entry name" value="Aspartate carbamoyltransferase, Regulatory-chain, N-terminal domain"/>
    <property type="match status" value="1"/>
</dbReference>
<dbReference type="Pfam" id="PF01948">
    <property type="entry name" value="PyrI"/>
    <property type="match status" value="1"/>
</dbReference>
<evidence type="ECO:0000259" key="8">
    <source>
        <dbReference type="Pfam" id="PF01948"/>
    </source>
</evidence>
<dbReference type="STRING" id="666510.ASAC_0969"/>
<dbReference type="PANTHER" id="PTHR35805">
    <property type="entry name" value="ASPARTATE CARBAMOYLTRANSFERASE REGULATORY CHAIN"/>
    <property type="match status" value="1"/>
</dbReference>
<dbReference type="InterPro" id="IPR002801">
    <property type="entry name" value="Asp_carbamoylTrfase_reg"/>
</dbReference>
<dbReference type="AlphaFoldDB" id="D9Q236"/>
<feature type="binding site" evidence="7">
    <location>
        <position position="110"/>
    </location>
    <ligand>
        <name>Zn(2+)</name>
        <dbReference type="ChEBI" id="CHEBI:29105"/>
    </ligand>
</feature>
<dbReference type="GO" id="GO:0016740">
    <property type="term" value="F:transferase activity"/>
    <property type="evidence" value="ECO:0007669"/>
    <property type="project" value="UniProtKB-KW"/>
</dbReference>
<keyword evidence="10" id="KW-0808">Transferase</keyword>
<evidence type="ECO:0000256" key="1">
    <source>
        <dbReference type="ARBA" id="ARBA00002565"/>
    </source>
</evidence>